<dbReference type="Proteomes" id="UP000002279">
    <property type="component" value="Unplaced"/>
</dbReference>
<name>F7AR20_ORNAN</name>
<proteinExistence type="predicted"/>
<accession>F7AR20</accession>
<dbReference type="PANTHER" id="PTHR15375">
    <property type="entry name" value="ACTIVATOR OF S-PHASE KINASE-RELATED"/>
    <property type="match status" value="1"/>
</dbReference>
<reference evidence="3" key="1">
    <citation type="submission" date="2025-08" db="UniProtKB">
        <authorList>
            <consortium name="Ensembl"/>
        </authorList>
    </citation>
    <scope>IDENTIFICATION</scope>
    <source>
        <strain evidence="3">Glennie</strain>
    </source>
</reference>
<organism evidence="3 4">
    <name type="scientific">Ornithorhynchus anatinus</name>
    <name type="common">Duckbill platypus</name>
    <dbReference type="NCBI Taxonomy" id="9258"/>
    <lineage>
        <taxon>Eukaryota</taxon>
        <taxon>Metazoa</taxon>
        <taxon>Chordata</taxon>
        <taxon>Craniata</taxon>
        <taxon>Vertebrata</taxon>
        <taxon>Euteleostomi</taxon>
        <taxon>Mammalia</taxon>
        <taxon>Monotremata</taxon>
        <taxon>Ornithorhynchidae</taxon>
        <taxon>Ornithorhynchus</taxon>
    </lineage>
</organism>
<reference evidence="3" key="2">
    <citation type="submission" date="2025-09" db="UniProtKB">
        <authorList>
            <consortium name="Ensembl"/>
        </authorList>
    </citation>
    <scope>IDENTIFICATION</scope>
    <source>
        <strain evidence="3">Glennie</strain>
    </source>
</reference>
<feature type="transmembrane region" description="Helical" evidence="2">
    <location>
        <begin position="302"/>
        <end position="319"/>
    </location>
</feature>
<dbReference type="InParanoid" id="F7AR20"/>
<sequence length="424" mass="48193">MRIGPDSHLPARKVQGKNEKSKPFLKMMKNDANKQEKLKYKPLWGKVFYLDLPSILTAEKLEMDLKELGGRVEEFLSRDISYLISSKKEAKFAQMFGRISPVPSPESAYTGGNSSPDPSYDGNSVKTLDAVCVSRGKLLVEKAIKEQDFITPNSILSNALSWGVKILHLDDIKCYIEQKKKELCLIKKSSSSVREEDRLLGNRKTKRRLKKPFVKVEDVKRHYRPFYLQLADTPLLNYSTSKPCSPFDADKTTCVQKPTQAKLRFVKGVLPQQKLLVLSSVLYLLLSSCPLPVLIFCLPSSLLCSVLLICLSPSTYSFFCSHLFSPFDFFSPFQLSFPLLNYASPFLCLFASFPSQWIFLPGCHRHLGLFHLLFLSLPRSVFVLPPPPPPPRPNTHTHTRSQLCLALCHFLSFPLWVIPFHLHK</sequence>
<dbReference type="Ensembl" id="ENSOANT00000006994.3">
    <property type="protein sequence ID" value="ENSOANP00000006992.2"/>
    <property type="gene ID" value="ENSOANG00000004415.3"/>
</dbReference>
<feature type="transmembrane region" description="Helical" evidence="2">
    <location>
        <begin position="275"/>
        <end position="295"/>
    </location>
</feature>
<protein>
    <recommendedName>
        <fullName evidence="5">BRCT domain-containing protein</fullName>
    </recommendedName>
</protein>
<dbReference type="STRING" id="9258.ENSOANP00000006992"/>
<dbReference type="HOGENOM" id="CLU_030726_0_0_1"/>
<feature type="transmembrane region" description="Helical" evidence="2">
    <location>
        <begin position="339"/>
        <end position="360"/>
    </location>
</feature>
<evidence type="ECO:0000313" key="4">
    <source>
        <dbReference type="Proteomes" id="UP000002279"/>
    </source>
</evidence>
<evidence type="ECO:0000256" key="2">
    <source>
        <dbReference type="SAM" id="Phobius"/>
    </source>
</evidence>
<dbReference type="PANTHER" id="PTHR15375:SF22">
    <property type="entry name" value="PROTEIN DBF4 HOMOLOG A"/>
    <property type="match status" value="1"/>
</dbReference>
<keyword evidence="4" id="KW-1185">Reference proteome</keyword>
<evidence type="ECO:0008006" key="5">
    <source>
        <dbReference type="Google" id="ProtNLM"/>
    </source>
</evidence>
<dbReference type="Bgee" id="ENSOANG00000004415">
    <property type="expression patterns" value="Expressed in testis and 7 other cell types or tissues"/>
</dbReference>
<evidence type="ECO:0000256" key="1">
    <source>
        <dbReference type="SAM" id="MobiDB-lite"/>
    </source>
</evidence>
<gene>
    <name evidence="3" type="primary">DBF4</name>
</gene>
<keyword evidence="2" id="KW-0472">Membrane</keyword>
<feature type="transmembrane region" description="Helical" evidence="2">
    <location>
        <begin position="404"/>
        <end position="422"/>
    </location>
</feature>
<keyword evidence="2" id="KW-1133">Transmembrane helix</keyword>
<evidence type="ECO:0000313" key="3">
    <source>
        <dbReference type="Ensembl" id="ENSOANP00000006992.2"/>
    </source>
</evidence>
<keyword evidence="2" id="KW-0812">Transmembrane</keyword>
<feature type="region of interest" description="Disordered" evidence="1">
    <location>
        <begin position="1"/>
        <end position="21"/>
    </location>
</feature>
<dbReference type="AlphaFoldDB" id="F7AR20"/>
<dbReference type="GeneTree" id="ENSGT00530000063909"/>
<dbReference type="Gene3D" id="2.10.50.40">
    <property type="match status" value="1"/>
</dbReference>
<dbReference type="eggNOG" id="KOG4139">
    <property type="taxonomic scope" value="Eukaryota"/>
</dbReference>
<dbReference type="FunFam" id="2.10.50.40:FF:000001">
    <property type="entry name" value="Protein DBF4 homolog A"/>
    <property type="match status" value="1"/>
</dbReference>
<dbReference type="InterPro" id="IPR051590">
    <property type="entry name" value="Replication_Regulatory_Kinase"/>
</dbReference>